<protein>
    <recommendedName>
        <fullName evidence="1">JmjC domain-containing protein</fullName>
    </recommendedName>
</protein>
<name>A0A1Y2FVU7_PROLT</name>
<comment type="caution">
    <text evidence="2">The sequence shown here is derived from an EMBL/GenBank/DDBJ whole genome shotgun (WGS) entry which is preliminary data.</text>
</comment>
<sequence>MPNELLSQRAYSSVANCSASISLNSFKDNYFKTKQPVILKGYFSQLAAMNKWPEHDFAALHRYGDVLVPVELSAGSASYTSTAETFEQVELPLAQFLTFLSHARSSAEQGIPLGDVKVYLAQHALFDTIPELYVDCTLPSFTETNGKRVPALCMAGRGDLYNINVWLGYATHTPLHRDPYCNIFAQLFGSKRAILFPPEAREYLKMHQNPLHRNTSTINDVFNVEAQRSLPINVQTQGLECSLESGDALYVPEGWLHSFKGSPGMSGSVNWWFR</sequence>
<dbReference type="EMBL" id="MCFI01000001">
    <property type="protein sequence ID" value="ORY87677.1"/>
    <property type="molecule type" value="Genomic_DNA"/>
</dbReference>
<dbReference type="PANTHER" id="PTHR12461:SF105">
    <property type="entry name" value="HYPOXIA-INDUCIBLE FACTOR 1-ALPHA INHIBITOR"/>
    <property type="match status" value="1"/>
</dbReference>
<reference evidence="2 3" key="1">
    <citation type="submission" date="2016-07" db="EMBL/GenBank/DDBJ databases">
        <title>Pervasive Adenine N6-methylation of Active Genes in Fungi.</title>
        <authorList>
            <consortium name="DOE Joint Genome Institute"/>
            <person name="Mondo S.J."/>
            <person name="Dannebaum R.O."/>
            <person name="Kuo R.C."/>
            <person name="Labutti K."/>
            <person name="Haridas S."/>
            <person name="Kuo A."/>
            <person name="Salamov A."/>
            <person name="Ahrendt S.R."/>
            <person name="Lipzen A."/>
            <person name="Sullivan W."/>
            <person name="Andreopoulos W.B."/>
            <person name="Clum A."/>
            <person name="Lindquist E."/>
            <person name="Daum C."/>
            <person name="Ramamoorthy G.K."/>
            <person name="Gryganskyi A."/>
            <person name="Culley D."/>
            <person name="Magnuson J.K."/>
            <person name="James T.Y."/>
            <person name="O'Malley M.A."/>
            <person name="Stajich J.E."/>
            <person name="Spatafora J.W."/>
            <person name="Visel A."/>
            <person name="Grigoriev I.V."/>
        </authorList>
    </citation>
    <scope>NUCLEOTIDE SEQUENCE [LARGE SCALE GENOMIC DNA]</scope>
    <source>
        <strain evidence="2 3">12-1054</strain>
    </source>
</reference>
<evidence type="ECO:0000259" key="1">
    <source>
        <dbReference type="PROSITE" id="PS51184"/>
    </source>
</evidence>
<dbReference type="STRING" id="56484.A0A1Y2FVU7"/>
<dbReference type="GeneID" id="63786911"/>
<evidence type="ECO:0000313" key="2">
    <source>
        <dbReference type="EMBL" id="ORY87677.1"/>
    </source>
</evidence>
<dbReference type="PROSITE" id="PS51184">
    <property type="entry name" value="JMJC"/>
    <property type="match status" value="1"/>
</dbReference>
<accession>A0A1Y2FVU7</accession>
<dbReference type="PANTHER" id="PTHR12461">
    <property type="entry name" value="HYPOXIA-INDUCIBLE FACTOR 1 ALPHA INHIBITOR-RELATED"/>
    <property type="match status" value="1"/>
</dbReference>
<dbReference type="AlphaFoldDB" id="A0A1Y2FVU7"/>
<feature type="domain" description="JmjC" evidence="1">
    <location>
        <begin position="127"/>
        <end position="274"/>
    </location>
</feature>
<dbReference type="InterPro" id="IPR041667">
    <property type="entry name" value="Cupin_8"/>
</dbReference>
<dbReference type="Pfam" id="PF13621">
    <property type="entry name" value="Cupin_8"/>
    <property type="match status" value="1"/>
</dbReference>
<keyword evidence="3" id="KW-1185">Reference proteome</keyword>
<dbReference type="SUPFAM" id="SSF51197">
    <property type="entry name" value="Clavaminate synthase-like"/>
    <property type="match status" value="1"/>
</dbReference>
<dbReference type="OrthoDB" id="263283at2759"/>
<evidence type="ECO:0000313" key="3">
    <source>
        <dbReference type="Proteomes" id="UP000193685"/>
    </source>
</evidence>
<dbReference type="Gene3D" id="2.60.120.650">
    <property type="entry name" value="Cupin"/>
    <property type="match status" value="1"/>
</dbReference>
<organism evidence="2 3">
    <name type="scientific">Protomyces lactucae-debilis</name>
    <dbReference type="NCBI Taxonomy" id="2754530"/>
    <lineage>
        <taxon>Eukaryota</taxon>
        <taxon>Fungi</taxon>
        <taxon>Dikarya</taxon>
        <taxon>Ascomycota</taxon>
        <taxon>Taphrinomycotina</taxon>
        <taxon>Taphrinomycetes</taxon>
        <taxon>Taphrinales</taxon>
        <taxon>Protomycetaceae</taxon>
        <taxon>Protomyces</taxon>
    </lineage>
</organism>
<dbReference type="OMA" id="WIGHPPT"/>
<dbReference type="Proteomes" id="UP000193685">
    <property type="component" value="Unassembled WGS sequence"/>
</dbReference>
<dbReference type="InterPro" id="IPR003347">
    <property type="entry name" value="JmjC_dom"/>
</dbReference>
<proteinExistence type="predicted"/>
<dbReference type="RefSeq" id="XP_040728172.1">
    <property type="nucleotide sequence ID" value="XM_040870312.1"/>
</dbReference>
<gene>
    <name evidence="2" type="ORF">BCR37DRAFT_384984</name>
</gene>